<dbReference type="PRINTS" id="PR00633">
    <property type="entry name" value="RCCNDNSATION"/>
</dbReference>
<evidence type="ECO:0000256" key="2">
    <source>
        <dbReference type="ARBA" id="ARBA00022737"/>
    </source>
</evidence>
<organism evidence="4 5">
    <name type="scientific">Paenibacillus odorifer</name>
    <dbReference type="NCBI Taxonomy" id="189426"/>
    <lineage>
        <taxon>Bacteria</taxon>
        <taxon>Bacillati</taxon>
        <taxon>Bacillota</taxon>
        <taxon>Bacilli</taxon>
        <taxon>Bacillales</taxon>
        <taxon>Paenibacillaceae</taxon>
        <taxon>Paenibacillus</taxon>
    </lineage>
</organism>
<proteinExistence type="predicted"/>
<dbReference type="Proteomes" id="UP000187158">
    <property type="component" value="Unassembled WGS sequence"/>
</dbReference>
<evidence type="ECO:0000313" key="5">
    <source>
        <dbReference type="Proteomes" id="UP000187158"/>
    </source>
</evidence>
<dbReference type="PANTHER" id="PTHR45982:SF1">
    <property type="entry name" value="REGULATOR OF CHROMOSOME CONDENSATION"/>
    <property type="match status" value="1"/>
</dbReference>
<keyword evidence="5" id="KW-1185">Reference proteome</keyword>
<dbReference type="Gene3D" id="2.130.10.30">
    <property type="entry name" value="Regulator of chromosome condensation 1/beta-lactamase-inhibitor protein II"/>
    <property type="match status" value="2"/>
</dbReference>
<accession>A0ABX3GJU6</accession>
<dbReference type="PANTHER" id="PTHR45982">
    <property type="entry name" value="REGULATOR OF CHROMOSOME CONDENSATION"/>
    <property type="match status" value="1"/>
</dbReference>
<feature type="domain" description="RCC1-like" evidence="3">
    <location>
        <begin position="315"/>
        <end position="574"/>
    </location>
</feature>
<protein>
    <recommendedName>
        <fullName evidence="3">RCC1-like domain-containing protein</fullName>
    </recommendedName>
</protein>
<gene>
    <name evidence="4" type="ORF">BSO21_25760</name>
</gene>
<evidence type="ECO:0000313" key="4">
    <source>
        <dbReference type="EMBL" id="OMD19368.1"/>
    </source>
</evidence>
<comment type="caution">
    <text evidence="4">The sequence shown here is derived from an EMBL/GenBank/DDBJ whole genome shotgun (WGS) entry which is preliminary data.</text>
</comment>
<sequence>MKKYNALLLALFLLIASYSLISYVNADSINKSEESFVGLKLIPEEQTIDLSEDSPLNVEFDQGISEGQFFNLINLVDINSNKSIDITKSIEGHQLIITPQIALENAKEYILYIPPYSLSNINGEKLKDNYILKFKVVSDESHQQDSVINSTYQNLTVVESTYDDFSVINSTHGKHLMKSIFLSESTNGLVPFLTQSAQVGGEIYAGIDKSGFIGANGDLWLWGSNDMGQLGDFITPSSNKPIQLAGTDVVAMNKGITGGTYSTYALKTDGTVTAFGFNYWGFLGLGPARDQTDFTVFPTSIYGLSNVNNISSRFYHTLAVKSNGSLWGWGDNQYGQVGGDSSELITIPEQIEGVNGIPLTNIIASDVGETHSIALSSNGNVYVWGGNNHGQLGNGTLVGSNIPRLILMRPNNAPPMTNIKAISSGDNFNLVLKDDGTVWSWGQNDNGQLGDGSTIERRFPVQVRGENGVGLLKDIIAISGGGNYSLALKSDGTVWSWGGNNKGQLGDGTTERKLAPTKVKASNVLKIDAGESHSIALTENAVITWGNNEVGQLGNGSMNSYSSLPVNVIKFDTSHNNEYIYDSDNRLSAIIIHKGNINYRRDYVYDGNGNLLSAITKLIQ</sequence>
<keyword evidence="1" id="KW-0344">Guanine-nucleotide releasing factor</keyword>
<evidence type="ECO:0000259" key="3">
    <source>
        <dbReference type="Pfam" id="PF25390"/>
    </source>
</evidence>
<dbReference type="Pfam" id="PF25390">
    <property type="entry name" value="WD40_RLD"/>
    <property type="match status" value="1"/>
</dbReference>
<keyword evidence="2" id="KW-0677">Repeat</keyword>
<dbReference type="PROSITE" id="PS50012">
    <property type="entry name" value="RCC1_3"/>
    <property type="match status" value="6"/>
</dbReference>
<dbReference type="RefSeq" id="WP_076220111.1">
    <property type="nucleotide sequence ID" value="NZ_MPTJ01000007.1"/>
</dbReference>
<reference evidence="4 5" key="1">
    <citation type="submission" date="2016-11" db="EMBL/GenBank/DDBJ databases">
        <title>Paenibacillus species isolates.</title>
        <authorList>
            <person name="Beno S.M."/>
        </authorList>
    </citation>
    <scope>NUCLEOTIDE SEQUENCE [LARGE SCALE GENOMIC DNA]</scope>
    <source>
        <strain evidence="4 5">FSL H7-0433</strain>
    </source>
</reference>
<dbReference type="InterPro" id="IPR000408">
    <property type="entry name" value="Reg_chr_condens"/>
</dbReference>
<dbReference type="SUPFAM" id="SSF50985">
    <property type="entry name" value="RCC1/BLIP-II"/>
    <property type="match status" value="1"/>
</dbReference>
<evidence type="ECO:0000256" key="1">
    <source>
        <dbReference type="ARBA" id="ARBA00022658"/>
    </source>
</evidence>
<name>A0ABX3GJU6_9BACL</name>
<dbReference type="InterPro" id="IPR051553">
    <property type="entry name" value="Ran_GTPase-activating"/>
</dbReference>
<dbReference type="InterPro" id="IPR009091">
    <property type="entry name" value="RCC1/BLIP-II"/>
</dbReference>
<dbReference type="InterPro" id="IPR058923">
    <property type="entry name" value="RCC1-like_dom"/>
</dbReference>
<dbReference type="EMBL" id="MPVP01000245">
    <property type="protein sequence ID" value="OMD19368.1"/>
    <property type="molecule type" value="Genomic_DNA"/>
</dbReference>